<protein>
    <recommendedName>
        <fullName evidence="2">Tetratricopeptide repeat protein 38</fullName>
    </recommendedName>
</protein>
<evidence type="ECO:0000313" key="6">
    <source>
        <dbReference type="EnsemblMetazoa" id="CapteP151318"/>
    </source>
</evidence>
<dbReference type="OMA" id="EFMEGCA"/>
<organism evidence="5">
    <name type="scientific">Capitella teleta</name>
    <name type="common">Polychaete worm</name>
    <dbReference type="NCBI Taxonomy" id="283909"/>
    <lineage>
        <taxon>Eukaryota</taxon>
        <taxon>Metazoa</taxon>
        <taxon>Spiralia</taxon>
        <taxon>Lophotrochozoa</taxon>
        <taxon>Annelida</taxon>
        <taxon>Polychaeta</taxon>
        <taxon>Sedentaria</taxon>
        <taxon>Scolecida</taxon>
        <taxon>Capitellidae</taxon>
        <taxon>Capitella</taxon>
    </lineage>
</organism>
<name>R7TFC2_CAPTE</name>
<evidence type="ECO:0000256" key="4">
    <source>
        <dbReference type="ARBA" id="ARBA00022803"/>
    </source>
</evidence>
<dbReference type="PANTHER" id="PTHR16263">
    <property type="entry name" value="TETRATRICOPEPTIDE REPEAT PROTEIN 38"/>
    <property type="match status" value="1"/>
</dbReference>
<dbReference type="Proteomes" id="UP000014760">
    <property type="component" value="Unassembled WGS sequence"/>
</dbReference>
<reference evidence="7" key="1">
    <citation type="submission" date="2012-12" db="EMBL/GenBank/DDBJ databases">
        <authorList>
            <person name="Hellsten U."/>
            <person name="Grimwood J."/>
            <person name="Chapman J.A."/>
            <person name="Shapiro H."/>
            <person name="Aerts A."/>
            <person name="Otillar R.P."/>
            <person name="Terry A.Y."/>
            <person name="Boore J.L."/>
            <person name="Simakov O."/>
            <person name="Marletaz F."/>
            <person name="Cho S.-J."/>
            <person name="Edsinger-Gonzales E."/>
            <person name="Havlak P."/>
            <person name="Kuo D.-H."/>
            <person name="Larsson T."/>
            <person name="Lv J."/>
            <person name="Arendt D."/>
            <person name="Savage R."/>
            <person name="Osoegawa K."/>
            <person name="de Jong P."/>
            <person name="Lindberg D.R."/>
            <person name="Seaver E.C."/>
            <person name="Weisblat D.A."/>
            <person name="Putnam N.H."/>
            <person name="Grigoriev I.V."/>
            <person name="Rokhsar D.S."/>
        </authorList>
    </citation>
    <scope>NUCLEOTIDE SEQUENCE</scope>
    <source>
        <strain evidence="7">I ESC-2004</strain>
    </source>
</reference>
<dbReference type="EnsemblMetazoa" id="CapteT151318">
    <property type="protein sequence ID" value="CapteP151318"/>
    <property type="gene ID" value="CapteG151318"/>
</dbReference>
<evidence type="ECO:0000256" key="3">
    <source>
        <dbReference type="ARBA" id="ARBA00022737"/>
    </source>
</evidence>
<evidence type="ECO:0000313" key="7">
    <source>
        <dbReference type="Proteomes" id="UP000014760"/>
    </source>
</evidence>
<dbReference type="SUPFAM" id="SSF48452">
    <property type="entry name" value="TPR-like"/>
    <property type="match status" value="1"/>
</dbReference>
<dbReference type="PANTHER" id="PTHR16263:SF4">
    <property type="entry name" value="TETRATRICOPEPTIDE REPEAT PROTEIN 38"/>
    <property type="match status" value="1"/>
</dbReference>
<dbReference type="InterPro" id="IPR033891">
    <property type="entry name" value="TTC38"/>
</dbReference>
<dbReference type="AlphaFoldDB" id="R7TFC2"/>
<dbReference type="Gene3D" id="1.25.40.10">
    <property type="entry name" value="Tetratricopeptide repeat domain"/>
    <property type="match status" value="1"/>
</dbReference>
<dbReference type="InterPro" id="IPR011990">
    <property type="entry name" value="TPR-like_helical_dom_sf"/>
</dbReference>
<accession>R7TFC2</accession>
<reference evidence="5 7" key="2">
    <citation type="journal article" date="2013" name="Nature">
        <title>Insights into bilaterian evolution from three spiralian genomes.</title>
        <authorList>
            <person name="Simakov O."/>
            <person name="Marletaz F."/>
            <person name="Cho S.J."/>
            <person name="Edsinger-Gonzales E."/>
            <person name="Havlak P."/>
            <person name="Hellsten U."/>
            <person name="Kuo D.H."/>
            <person name="Larsson T."/>
            <person name="Lv J."/>
            <person name="Arendt D."/>
            <person name="Savage R."/>
            <person name="Osoegawa K."/>
            <person name="de Jong P."/>
            <person name="Grimwood J."/>
            <person name="Chapman J.A."/>
            <person name="Shapiro H."/>
            <person name="Aerts A."/>
            <person name="Otillar R.P."/>
            <person name="Terry A.Y."/>
            <person name="Boore J.L."/>
            <person name="Grigoriev I.V."/>
            <person name="Lindberg D.R."/>
            <person name="Seaver E.C."/>
            <person name="Weisblat D.A."/>
            <person name="Putnam N.H."/>
            <person name="Rokhsar D.S."/>
        </authorList>
    </citation>
    <scope>NUCLEOTIDE SEQUENCE</scope>
    <source>
        <strain evidence="5 7">I ESC-2004</strain>
    </source>
</reference>
<keyword evidence="3" id="KW-0677">Repeat</keyword>
<sequence length="320" mass="36924">MWEEIIDKEPLNILAIKFAHEGYLRMGMLSEMLALTSKVLKHWKPVMPFYGQILNLHSYSLCESGRTEEAEEIAKQSQELDGTSLRAIHSLAYVNYRRNEYAQGIQLLNSTKSLWIDSDRLSSHYLWHLALFYIKRKDFTAAMDVWDTEIKARALAAKPDYISPLLDAASILMRLSMHGLSLQQRWRDLWRVFSRHLKDHVWVMNDLHVLMTAMGTNESSLVRSFKDSIQIYIQTGKGTNHKVTKEVGLTLCEAMVCYGAANHERVVDLTYPIRGQIHRIGGTQAQRDLFHEILISSAGKSRMPSHQKLVRQLMEEKRVP</sequence>
<reference evidence="6" key="3">
    <citation type="submission" date="2015-06" db="UniProtKB">
        <authorList>
            <consortium name="EnsemblMetazoa"/>
        </authorList>
    </citation>
    <scope>IDENTIFICATION</scope>
</reference>
<dbReference type="HOGENOM" id="CLU_029972_1_0_1"/>
<evidence type="ECO:0000313" key="5">
    <source>
        <dbReference type="EMBL" id="ELT90246.1"/>
    </source>
</evidence>
<evidence type="ECO:0000256" key="1">
    <source>
        <dbReference type="ARBA" id="ARBA00005857"/>
    </source>
</evidence>
<keyword evidence="7" id="KW-1185">Reference proteome</keyword>
<evidence type="ECO:0000256" key="2">
    <source>
        <dbReference type="ARBA" id="ARBA00019992"/>
    </source>
</evidence>
<keyword evidence="4" id="KW-0802">TPR repeat</keyword>
<proteinExistence type="inferred from homology"/>
<dbReference type="EMBL" id="KB310994">
    <property type="protein sequence ID" value="ELT90246.1"/>
    <property type="molecule type" value="Genomic_DNA"/>
</dbReference>
<dbReference type="EMBL" id="AMQN01014471">
    <property type="status" value="NOT_ANNOTATED_CDS"/>
    <property type="molecule type" value="Genomic_DNA"/>
</dbReference>
<gene>
    <name evidence="5" type="ORF">CAPTEDRAFT_151318</name>
</gene>
<comment type="similarity">
    <text evidence="1">Belongs to the TTC38 family.</text>
</comment>
<dbReference type="OrthoDB" id="1427555at2759"/>